<evidence type="ECO:0000256" key="3">
    <source>
        <dbReference type="ARBA" id="ARBA00022525"/>
    </source>
</evidence>
<reference evidence="5" key="1">
    <citation type="submission" date="2022-08" db="UniProtKB">
        <authorList>
            <consortium name="EnsemblMetazoa"/>
        </authorList>
    </citation>
    <scope>IDENTIFICATION</scope>
    <source>
        <strain evidence="5">EBRO</strain>
    </source>
</reference>
<dbReference type="GO" id="GO:0005615">
    <property type="term" value="C:extracellular space"/>
    <property type="evidence" value="ECO:0007669"/>
    <property type="project" value="TreeGrafter"/>
</dbReference>
<dbReference type="PRINTS" id="PR00821">
    <property type="entry name" value="TAGLIPASE"/>
</dbReference>
<dbReference type="GO" id="GO:0017171">
    <property type="term" value="F:serine hydrolase activity"/>
    <property type="evidence" value="ECO:0007669"/>
    <property type="project" value="TreeGrafter"/>
</dbReference>
<dbReference type="PANTHER" id="PTHR11610">
    <property type="entry name" value="LIPASE"/>
    <property type="match status" value="1"/>
</dbReference>
<sequence length="254" mass="28256">MEFFRLLGYTALVLLVSSVAPTLVSKYDKELAEIKLYYYSPFLPTEIDVESADSIPDIVRTSQLKVIIHGWNAHRDHTATVPIRAAYLLQGDHTVLVADWANASSLLYPTARQLVLPVGYRIGGILSPFMQRHGIDYDQVHLVGHSLGAHIAGNVGRYFGGRLGRVTALDPAGPLFWQWSRDAVSSDVAQFVDAIHTDGHVLGEVVQRGHVDFYPNRGLPPQPGCELLDVITFPKFFIFQNDYVVSVVVIFQKN</sequence>
<evidence type="ECO:0000256" key="2">
    <source>
        <dbReference type="ARBA" id="ARBA00010701"/>
    </source>
</evidence>
<dbReference type="EnsemblMetazoa" id="AATE000229-RA">
    <property type="protein sequence ID" value="AATE000229-PA.1"/>
    <property type="gene ID" value="AATE000229"/>
</dbReference>
<keyword evidence="3" id="KW-0964">Secreted</keyword>
<dbReference type="InterPro" id="IPR000734">
    <property type="entry name" value="TAG_lipase"/>
</dbReference>
<evidence type="ECO:0000256" key="1">
    <source>
        <dbReference type="ARBA" id="ARBA00004613"/>
    </source>
</evidence>
<dbReference type="AlphaFoldDB" id="A0A182IJA8"/>
<dbReference type="Pfam" id="PF00151">
    <property type="entry name" value="Lipase"/>
    <property type="match status" value="1"/>
</dbReference>
<comment type="similarity">
    <text evidence="2 4">Belongs to the AB hydrolase superfamily. Lipase family.</text>
</comment>
<organism evidence="5">
    <name type="scientific">Anopheles atroparvus</name>
    <name type="common">European mosquito</name>
    <dbReference type="NCBI Taxonomy" id="41427"/>
    <lineage>
        <taxon>Eukaryota</taxon>
        <taxon>Metazoa</taxon>
        <taxon>Ecdysozoa</taxon>
        <taxon>Arthropoda</taxon>
        <taxon>Hexapoda</taxon>
        <taxon>Insecta</taxon>
        <taxon>Pterygota</taxon>
        <taxon>Neoptera</taxon>
        <taxon>Endopterygota</taxon>
        <taxon>Diptera</taxon>
        <taxon>Nematocera</taxon>
        <taxon>Culicoidea</taxon>
        <taxon>Culicidae</taxon>
        <taxon>Anophelinae</taxon>
        <taxon>Anopheles</taxon>
    </lineage>
</organism>
<dbReference type="PANTHER" id="PTHR11610:SF173">
    <property type="entry name" value="LIPASE DOMAIN-CONTAINING PROTEIN-RELATED"/>
    <property type="match status" value="1"/>
</dbReference>
<dbReference type="Gene3D" id="3.40.50.1820">
    <property type="entry name" value="alpha/beta hydrolase"/>
    <property type="match status" value="1"/>
</dbReference>
<dbReference type="VEuPathDB" id="VectorBase:AATE000229"/>
<dbReference type="GO" id="GO:0016298">
    <property type="term" value="F:lipase activity"/>
    <property type="evidence" value="ECO:0007669"/>
    <property type="project" value="InterPro"/>
</dbReference>
<comment type="subcellular location">
    <subcellularLocation>
        <location evidence="1">Secreted</location>
    </subcellularLocation>
</comment>
<accession>A0A182IJA8</accession>
<name>A0A182IJA8_ANOAO</name>
<dbReference type="STRING" id="41427.A0A182IJA8"/>
<dbReference type="GO" id="GO:0016042">
    <property type="term" value="P:lipid catabolic process"/>
    <property type="evidence" value="ECO:0007669"/>
    <property type="project" value="TreeGrafter"/>
</dbReference>
<dbReference type="InterPro" id="IPR029058">
    <property type="entry name" value="AB_hydrolase_fold"/>
</dbReference>
<proteinExistence type="inferred from homology"/>
<dbReference type="InterPro" id="IPR013818">
    <property type="entry name" value="Lipase"/>
</dbReference>
<evidence type="ECO:0000256" key="4">
    <source>
        <dbReference type="RuleBase" id="RU004262"/>
    </source>
</evidence>
<evidence type="ECO:0000313" key="5">
    <source>
        <dbReference type="EnsemblMetazoa" id="AATE000229-PA.1"/>
    </source>
</evidence>
<dbReference type="SUPFAM" id="SSF53474">
    <property type="entry name" value="alpha/beta-Hydrolases"/>
    <property type="match status" value="1"/>
</dbReference>
<protein>
    <submittedName>
        <fullName evidence="5">Uncharacterized protein</fullName>
    </submittedName>
</protein>